<dbReference type="InterPro" id="IPR003439">
    <property type="entry name" value="ABC_transporter-like_ATP-bd"/>
</dbReference>
<feature type="domain" description="ABC transporter" evidence="4">
    <location>
        <begin position="23"/>
        <end position="247"/>
    </location>
</feature>
<keyword evidence="6" id="KW-1185">Reference proteome</keyword>
<evidence type="ECO:0000313" key="5">
    <source>
        <dbReference type="EMBL" id="SPJ28798.1"/>
    </source>
</evidence>
<keyword evidence="2" id="KW-0547">Nucleotide-binding</keyword>
<dbReference type="GO" id="GO:0016887">
    <property type="term" value="F:ATP hydrolysis activity"/>
    <property type="evidence" value="ECO:0007669"/>
    <property type="project" value="InterPro"/>
</dbReference>
<dbReference type="InterPro" id="IPR015854">
    <property type="entry name" value="ABC_transpr_LolD-like"/>
</dbReference>
<proteinExistence type="predicted"/>
<dbReference type="PANTHER" id="PTHR24220:SF611">
    <property type="entry name" value="ATP-BINDING COMPONENT OF ABC TRANSPORTER-RELATED"/>
    <property type="match status" value="1"/>
</dbReference>
<evidence type="ECO:0000313" key="6">
    <source>
        <dbReference type="Proteomes" id="UP000244898"/>
    </source>
</evidence>
<dbReference type="PROSITE" id="PS50893">
    <property type="entry name" value="ABC_TRANSPORTER_2"/>
    <property type="match status" value="1"/>
</dbReference>
<dbReference type="InterPro" id="IPR027417">
    <property type="entry name" value="P-loop_NTPase"/>
</dbReference>
<keyword evidence="3 5" id="KW-0067">ATP-binding</keyword>
<dbReference type="Pfam" id="PF00005">
    <property type="entry name" value="ABC_tran"/>
    <property type="match status" value="1"/>
</dbReference>
<dbReference type="PROSITE" id="PS00211">
    <property type="entry name" value="ABC_TRANSPORTER_1"/>
    <property type="match status" value="1"/>
</dbReference>
<dbReference type="InterPro" id="IPR017871">
    <property type="entry name" value="ABC_transporter-like_CS"/>
</dbReference>
<dbReference type="SMART" id="SM00382">
    <property type="entry name" value="AAA"/>
    <property type="match status" value="1"/>
</dbReference>
<evidence type="ECO:0000256" key="1">
    <source>
        <dbReference type="ARBA" id="ARBA00022448"/>
    </source>
</evidence>
<dbReference type="InterPro" id="IPR017911">
    <property type="entry name" value="MacB-like_ATP-bd"/>
</dbReference>
<protein>
    <submittedName>
        <fullName evidence="5">Putative ABC transporter ATP-binding protein</fullName>
    </submittedName>
</protein>
<evidence type="ECO:0000256" key="2">
    <source>
        <dbReference type="ARBA" id="ARBA00022741"/>
    </source>
</evidence>
<evidence type="ECO:0000259" key="4">
    <source>
        <dbReference type="PROSITE" id="PS50893"/>
    </source>
</evidence>
<dbReference type="Gene3D" id="3.40.50.300">
    <property type="entry name" value="P-loop containing nucleotide triphosphate hydrolases"/>
    <property type="match status" value="1"/>
</dbReference>
<dbReference type="OrthoDB" id="9786950at2"/>
<dbReference type="Proteomes" id="UP000244898">
    <property type="component" value="Unassembled WGS sequence"/>
</dbReference>
<dbReference type="AlphaFoldDB" id="A0A2R8C8S4"/>
<name>A0A2R8C8S4_9RHOB</name>
<dbReference type="InterPro" id="IPR025662">
    <property type="entry name" value="Sigma_54_int_dom_ATP-bd_1"/>
</dbReference>
<dbReference type="GO" id="GO:0005886">
    <property type="term" value="C:plasma membrane"/>
    <property type="evidence" value="ECO:0007669"/>
    <property type="project" value="TreeGrafter"/>
</dbReference>
<dbReference type="GO" id="GO:0022857">
    <property type="term" value="F:transmembrane transporter activity"/>
    <property type="evidence" value="ECO:0007669"/>
    <property type="project" value="TreeGrafter"/>
</dbReference>
<dbReference type="PANTHER" id="PTHR24220">
    <property type="entry name" value="IMPORT ATP-BINDING PROTEIN"/>
    <property type="match status" value="1"/>
</dbReference>
<organism evidence="5 6">
    <name type="scientific">Falsiruegeria mediterranea M17</name>
    <dbReference type="NCBI Taxonomy" id="1200281"/>
    <lineage>
        <taxon>Bacteria</taxon>
        <taxon>Pseudomonadati</taxon>
        <taxon>Pseudomonadota</taxon>
        <taxon>Alphaproteobacteria</taxon>
        <taxon>Rhodobacterales</taxon>
        <taxon>Roseobacteraceae</taxon>
        <taxon>Falsiruegeria</taxon>
    </lineage>
</organism>
<dbReference type="PROSITE" id="PS00675">
    <property type="entry name" value="SIGMA54_INTERACT_1"/>
    <property type="match status" value="1"/>
</dbReference>
<evidence type="ECO:0000256" key="3">
    <source>
        <dbReference type="ARBA" id="ARBA00022840"/>
    </source>
</evidence>
<reference evidence="6" key="1">
    <citation type="submission" date="2018-03" db="EMBL/GenBank/DDBJ databases">
        <authorList>
            <person name="Rodrigo-Torres L."/>
            <person name="Arahal R. D."/>
            <person name="Lucena T."/>
        </authorList>
    </citation>
    <scope>NUCLEOTIDE SEQUENCE [LARGE SCALE GENOMIC DNA]</scope>
    <source>
        <strain evidence="6">CECT 7615</strain>
    </source>
</reference>
<dbReference type="EMBL" id="ONZG01000005">
    <property type="protein sequence ID" value="SPJ28798.1"/>
    <property type="molecule type" value="Genomic_DNA"/>
</dbReference>
<dbReference type="InterPro" id="IPR003593">
    <property type="entry name" value="AAA+_ATPase"/>
</dbReference>
<keyword evidence="1" id="KW-0813">Transport</keyword>
<dbReference type="GO" id="GO:0005524">
    <property type="term" value="F:ATP binding"/>
    <property type="evidence" value="ECO:0007669"/>
    <property type="project" value="UniProtKB-KW"/>
</dbReference>
<sequence>MTLNALHQRSNCGTCSEVEATVLELSEVSFHWPGRARFTLSLREFALKRGETVLLLGESGSGKSTLLSLICGTILPNMGKIRISGTDVTRLSGGARDRFRAENIGVIFQQFNLLPFGTVADNILLPLQFAPGRRKRAGNAKAAAAALCSELGLPKDVFTAKAHTLSVGQQQRVAVARALIGHPHLIIADEPTSALDANSQAAFLDLLFQQTSAHETTLLMVSHDPRLAERFDRVVRMEEIAQIERAVA</sequence>
<accession>A0A2R8C8S4</accession>
<gene>
    <name evidence="5" type="ORF">TRM7615_02306</name>
</gene>
<dbReference type="CDD" id="cd03255">
    <property type="entry name" value="ABC_MJ0796_LolCDE_FtsE"/>
    <property type="match status" value="1"/>
</dbReference>
<dbReference type="SUPFAM" id="SSF52540">
    <property type="entry name" value="P-loop containing nucleoside triphosphate hydrolases"/>
    <property type="match status" value="1"/>
</dbReference>